<evidence type="ECO:0000256" key="3">
    <source>
        <dbReference type="ARBA" id="ARBA00022748"/>
    </source>
</evidence>
<keyword evidence="9" id="KW-1185">Reference proteome</keyword>
<dbReference type="SUPFAM" id="SSF52540">
    <property type="entry name" value="P-loop containing nucleoside triphosphate hydrolases"/>
    <property type="match status" value="1"/>
</dbReference>
<keyword evidence="2" id="KW-0547">Nucleotide-binding</keyword>
<evidence type="ECO:0000313" key="9">
    <source>
        <dbReference type="Proteomes" id="UP000661077"/>
    </source>
</evidence>
<dbReference type="PANTHER" id="PTHR43499">
    <property type="entry name" value="ABC TRANSPORTER I FAMILY MEMBER 1"/>
    <property type="match status" value="1"/>
</dbReference>
<keyword evidence="6" id="KW-0472">Membrane</keyword>
<dbReference type="InterPro" id="IPR017871">
    <property type="entry name" value="ABC_transporter-like_CS"/>
</dbReference>
<accession>A0ABS1WXC3</accession>
<name>A0ABS1WXC3_9GAMM</name>
<dbReference type="PANTHER" id="PTHR43499:SF1">
    <property type="entry name" value="ABC TRANSPORTER I FAMILY MEMBER 1"/>
    <property type="match status" value="1"/>
</dbReference>
<evidence type="ECO:0000256" key="6">
    <source>
        <dbReference type="ARBA" id="ARBA00023136"/>
    </source>
</evidence>
<dbReference type="RefSeq" id="WP_203167672.1">
    <property type="nucleotide sequence ID" value="NZ_JAEVLS010000002.1"/>
</dbReference>
<dbReference type="PROSITE" id="PS00211">
    <property type="entry name" value="ABC_TRANSPORTER_1"/>
    <property type="match status" value="1"/>
</dbReference>
<dbReference type="InterPro" id="IPR027417">
    <property type="entry name" value="P-loop_NTPase"/>
</dbReference>
<protein>
    <submittedName>
        <fullName evidence="8">Cytochrome c biogenesis heme-transporting ATPase CcmA</fullName>
    </submittedName>
</protein>
<gene>
    <name evidence="8" type="primary">ccmA</name>
    <name evidence="8" type="ORF">JM946_12805</name>
</gene>
<keyword evidence="5" id="KW-1278">Translocase</keyword>
<dbReference type="Proteomes" id="UP000661077">
    <property type="component" value="Unassembled WGS sequence"/>
</dbReference>
<keyword evidence="3" id="KW-0201">Cytochrome c-type biogenesis</keyword>
<dbReference type="Pfam" id="PF00005">
    <property type="entry name" value="ABC_tran"/>
    <property type="match status" value="1"/>
</dbReference>
<organism evidence="8 9">
    <name type="scientific">Steroidobacter gossypii</name>
    <dbReference type="NCBI Taxonomy" id="2805490"/>
    <lineage>
        <taxon>Bacteria</taxon>
        <taxon>Pseudomonadati</taxon>
        <taxon>Pseudomonadota</taxon>
        <taxon>Gammaproteobacteria</taxon>
        <taxon>Steroidobacterales</taxon>
        <taxon>Steroidobacteraceae</taxon>
        <taxon>Steroidobacter</taxon>
    </lineage>
</organism>
<evidence type="ECO:0000256" key="4">
    <source>
        <dbReference type="ARBA" id="ARBA00022840"/>
    </source>
</evidence>
<keyword evidence="1" id="KW-0813">Transport</keyword>
<dbReference type="PROSITE" id="PS50893">
    <property type="entry name" value="ABC_TRANSPORTER_2"/>
    <property type="match status" value="1"/>
</dbReference>
<dbReference type="SMART" id="SM00382">
    <property type="entry name" value="AAA"/>
    <property type="match status" value="1"/>
</dbReference>
<dbReference type="Gene3D" id="3.40.50.300">
    <property type="entry name" value="P-loop containing nucleotide triphosphate hydrolases"/>
    <property type="match status" value="1"/>
</dbReference>
<reference evidence="8 9" key="1">
    <citation type="journal article" date="2021" name="Int. J. Syst. Evol. Microbiol.">
        <title>Steroidobacter gossypii sp. nov., isolated from soil of cotton cropping field.</title>
        <authorList>
            <person name="Huang R."/>
            <person name="Yang S."/>
            <person name="Zhen C."/>
            <person name="Liu W."/>
        </authorList>
    </citation>
    <scope>NUCLEOTIDE SEQUENCE [LARGE SCALE GENOMIC DNA]</scope>
    <source>
        <strain evidence="8 9">S1-65</strain>
    </source>
</reference>
<dbReference type="InterPro" id="IPR003593">
    <property type="entry name" value="AAA+_ATPase"/>
</dbReference>
<feature type="domain" description="ABC transporter" evidence="7">
    <location>
        <begin position="14"/>
        <end position="215"/>
    </location>
</feature>
<evidence type="ECO:0000313" key="8">
    <source>
        <dbReference type="EMBL" id="MBM0105639.1"/>
    </source>
</evidence>
<dbReference type="InterPro" id="IPR005895">
    <property type="entry name" value="ABC_transptr_haem_export_CcmA"/>
</dbReference>
<dbReference type="NCBIfam" id="TIGR01189">
    <property type="entry name" value="ccmA"/>
    <property type="match status" value="1"/>
</dbReference>
<evidence type="ECO:0000259" key="7">
    <source>
        <dbReference type="PROSITE" id="PS50893"/>
    </source>
</evidence>
<evidence type="ECO:0000256" key="2">
    <source>
        <dbReference type="ARBA" id="ARBA00022741"/>
    </source>
</evidence>
<proteinExistence type="predicted"/>
<evidence type="ECO:0000256" key="5">
    <source>
        <dbReference type="ARBA" id="ARBA00022967"/>
    </source>
</evidence>
<evidence type="ECO:0000256" key="1">
    <source>
        <dbReference type="ARBA" id="ARBA00022448"/>
    </source>
</evidence>
<dbReference type="NCBIfam" id="NF010061">
    <property type="entry name" value="PRK13538.1"/>
    <property type="match status" value="1"/>
</dbReference>
<comment type="caution">
    <text evidence="8">The sequence shown here is derived from an EMBL/GenBank/DDBJ whole genome shotgun (WGS) entry which is preliminary data.</text>
</comment>
<keyword evidence="4" id="KW-0067">ATP-binding</keyword>
<dbReference type="InterPro" id="IPR003439">
    <property type="entry name" value="ABC_transporter-like_ATP-bd"/>
</dbReference>
<dbReference type="EMBL" id="JAEVLS010000002">
    <property type="protein sequence ID" value="MBM0105639.1"/>
    <property type="molecule type" value="Genomic_DNA"/>
</dbReference>
<sequence>MLAKDAATSTQPQLEARAVHLWRGEKHLLRGVSFALHAGELLQVVGPNGVGKTSLLRSVAGLLPVEAGEIFWQGQPLPAANDDYHRELAYLAHVNGLKSDLTALENLRFAVSIRRDVTTEELRDTLQLLRIESCSDLPVRALSAGQKRRVALARVMLTRASLWILDEPITNLDKAGIALFEARIADHMRQGGMILTAAHQLLLQGQPGVRTLELQ</sequence>